<dbReference type="Proteomes" id="UP000183918">
    <property type="component" value="Unassembled WGS sequence"/>
</dbReference>
<feature type="transmembrane region" description="Helical" evidence="9">
    <location>
        <begin position="12"/>
        <end position="33"/>
    </location>
</feature>
<reference evidence="10 11" key="1">
    <citation type="submission" date="2016-10" db="EMBL/GenBank/DDBJ databases">
        <authorList>
            <person name="de Groot N.N."/>
        </authorList>
    </citation>
    <scope>NUCLEOTIDE SEQUENCE [LARGE SCALE GENOMIC DNA]</scope>
    <source>
        <strain evidence="10 11">DSM 14045</strain>
    </source>
</reference>
<protein>
    <recommendedName>
        <fullName evidence="8">Riboflavin transporter</fullName>
    </recommendedName>
</protein>
<evidence type="ECO:0000313" key="11">
    <source>
        <dbReference type="Proteomes" id="UP000183918"/>
    </source>
</evidence>
<evidence type="ECO:0000256" key="3">
    <source>
        <dbReference type="ARBA" id="ARBA00022448"/>
    </source>
</evidence>
<proteinExistence type="inferred from homology"/>
<dbReference type="GO" id="GO:0005886">
    <property type="term" value="C:plasma membrane"/>
    <property type="evidence" value="ECO:0007669"/>
    <property type="project" value="UniProtKB-SubCell"/>
</dbReference>
<sequence>MDNTYREKKSKISVRALCSVAMLSAIAFVLMYIEVPAILMPSFIKLDVSDLPALIGTFTFGPIAGLLIEVIKNLLHLPFSQTFGIGELSNALLGIAFVVPAGIIYNKNKTKKTAIVASLVGAAIMAILSFPINYFIVYPAYYNFLSEAAIVKMYQVICPAVKNISQCLLVFNVPFTFVKAMICVIITVFVYKPLSPLLKGRH</sequence>
<dbReference type="PANTHER" id="PTHR38438:SF1">
    <property type="entry name" value="RIBOFLAVIN TRANSPORTER RIBU"/>
    <property type="match status" value="1"/>
</dbReference>
<dbReference type="PIRSF" id="PIRSF037778">
    <property type="entry name" value="UCP037778_transp_RibU"/>
    <property type="match status" value="1"/>
</dbReference>
<evidence type="ECO:0000313" key="10">
    <source>
        <dbReference type="EMBL" id="SDY13518.1"/>
    </source>
</evidence>
<evidence type="ECO:0000256" key="7">
    <source>
        <dbReference type="ARBA" id="ARBA00023136"/>
    </source>
</evidence>
<dbReference type="InterPro" id="IPR024529">
    <property type="entry name" value="ECF_trnsprt_substrate-spec"/>
</dbReference>
<comment type="subcellular location">
    <subcellularLocation>
        <location evidence="1">Cell membrane</location>
        <topology evidence="1">Multi-pass membrane protein</topology>
    </subcellularLocation>
</comment>
<evidence type="ECO:0000256" key="9">
    <source>
        <dbReference type="SAM" id="Phobius"/>
    </source>
</evidence>
<keyword evidence="4 8" id="KW-1003">Cell membrane</keyword>
<evidence type="ECO:0000256" key="6">
    <source>
        <dbReference type="ARBA" id="ARBA00022989"/>
    </source>
</evidence>
<dbReference type="PANTHER" id="PTHR38438">
    <property type="entry name" value="RIBOFLAVIN TRANSPORTER RIBU"/>
    <property type="match status" value="1"/>
</dbReference>
<evidence type="ECO:0000256" key="2">
    <source>
        <dbReference type="ARBA" id="ARBA00005540"/>
    </source>
</evidence>
<dbReference type="EMBL" id="FNPG01000008">
    <property type="protein sequence ID" value="SDY13518.1"/>
    <property type="molecule type" value="Genomic_DNA"/>
</dbReference>
<feature type="transmembrane region" description="Helical" evidence="9">
    <location>
        <begin position="169"/>
        <end position="191"/>
    </location>
</feature>
<dbReference type="STRING" id="1122142.SAMN02910414_00841"/>
<accession>A0A1H3HF88</accession>
<dbReference type="AlphaFoldDB" id="A0A1H3HF88"/>
<feature type="transmembrane region" description="Helical" evidence="9">
    <location>
        <begin position="53"/>
        <end position="71"/>
    </location>
</feature>
<keyword evidence="11" id="KW-1185">Reference proteome</keyword>
<evidence type="ECO:0000256" key="4">
    <source>
        <dbReference type="ARBA" id="ARBA00022475"/>
    </source>
</evidence>
<comment type="similarity">
    <text evidence="2 8">Belongs to the prokaryotic riboflavin transporter (P-RFT) (TC 2.A.87) family.</text>
</comment>
<feature type="transmembrane region" description="Helical" evidence="9">
    <location>
        <begin position="114"/>
        <end position="136"/>
    </location>
</feature>
<dbReference type="OrthoDB" id="9809216at2"/>
<keyword evidence="5 9" id="KW-0812">Transmembrane</keyword>
<evidence type="ECO:0000256" key="8">
    <source>
        <dbReference type="PIRNR" id="PIRNR037778"/>
    </source>
</evidence>
<name>A0A1H3HF88_9FIRM</name>
<comment type="function">
    <text evidence="8">Probably a riboflavin-binding protein that interacts with the energy-coupling factor (ECF) ABC-transporter complex.</text>
</comment>
<evidence type="ECO:0000256" key="5">
    <source>
        <dbReference type="ARBA" id="ARBA00022692"/>
    </source>
</evidence>
<keyword evidence="6 9" id="KW-1133">Transmembrane helix</keyword>
<dbReference type="InterPro" id="IPR025720">
    <property type="entry name" value="RibU"/>
</dbReference>
<keyword evidence="7 8" id="KW-0472">Membrane</keyword>
<gene>
    <name evidence="10" type="ORF">SAMN02910414_00841</name>
</gene>
<dbReference type="Gene3D" id="1.10.1760.20">
    <property type="match status" value="1"/>
</dbReference>
<evidence type="ECO:0000256" key="1">
    <source>
        <dbReference type="ARBA" id="ARBA00004651"/>
    </source>
</evidence>
<dbReference type="Pfam" id="PF12822">
    <property type="entry name" value="ECF_trnsprt"/>
    <property type="match status" value="1"/>
</dbReference>
<dbReference type="RefSeq" id="WP_074716393.1">
    <property type="nucleotide sequence ID" value="NZ_FNPG01000008.1"/>
</dbReference>
<keyword evidence="3 8" id="KW-0813">Transport</keyword>
<organism evidence="10 11">
    <name type="scientific">Lachnobacterium bovis DSM 14045</name>
    <dbReference type="NCBI Taxonomy" id="1122142"/>
    <lineage>
        <taxon>Bacteria</taxon>
        <taxon>Bacillati</taxon>
        <taxon>Bacillota</taxon>
        <taxon>Clostridia</taxon>
        <taxon>Lachnospirales</taxon>
        <taxon>Lachnospiraceae</taxon>
        <taxon>Lachnobacterium</taxon>
    </lineage>
</organism>
<dbReference type="GO" id="GO:0032217">
    <property type="term" value="F:riboflavin transmembrane transporter activity"/>
    <property type="evidence" value="ECO:0007669"/>
    <property type="project" value="UniProtKB-UniRule"/>
</dbReference>